<feature type="compositionally biased region" description="Basic and acidic residues" evidence="1">
    <location>
        <begin position="198"/>
        <end position="209"/>
    </location>
</feature>
<name>A0AAD8MX27_9APIA</name>
<protein>
    <recommendedName>
        <fullName evidence="4">PWWP domain-containing protein</fullName>
    </recommendedName>
</protein>
<feature type="region of interest" description="Disordered" evidence="1">
    <location>
        <begin position="165"/>
        <end position="248"/>
    </location>
</feature>
<accession>A0AAD8MX27</accession>
<comment type="caution">
    <text evidence="2">The sequence shown here is derived from an EMBL/GenBank/DDBJ whole genome shotgun (WGS) entry which is preliminary data.</text>
</comment>
<dbReference type="Gene3D" id="2.30.30.140">
    <property type="match status" value="1"/>
</dbReference>
<dbReference type="AlphaFoldDB" id="A0AAD8MX27"/>
<dbReference type="SUPFAM" id="SSF63748">
    <property type="entry name" value="Tudor/PWWP/MBT"/>
    <property type="match status" value="1"/>
</dbReference>
<reference evidence="2" key="2">
    <citation type="submission" date="2023-05" db="EMBL/GenBank/DDBJ databases">
        <authorList>
            <person name="Schelkunov M.I."/>
        </authorList>
    </citation>
    <scope>NUCLEOTIDE SEQUENCE</scope>
    <source>
        <strain evidence="2">Hsosn_3</strain>
        <tissue evidence="2">Leaf</tissue>
    </source>
</reference>
<gene>
    <name evidence="2" type="ORF">POM88_012071</name>
</gene>
<evidence type="ECO:0000256" key="1">
    <source>
        <dbReference type="SAM" id="MobiDB-lite"/>
    </source>
</evidence>
<dbReference type="Proteomes" id="UP001237642">
    <property type="component" value="Unassembled WGS sequence"/>
</dbReference>
<proteinExistence type="predicted"/>
<sequence length="248" mass="28199">MEQSESTFSYKIEVRRDSASTEIGYQNLLWPLRLDFRVSGFKLQHSCCKRPEDSISHTYKLHQSLAASSVYIHILSTCGDKLWGLSESSWWPAQVFDEDNMSGSCNPIKKADGEVLVRVYGSYKYLYVDPITSHSEFVSTLQQNNGKYHDIMMETLNKDLARIKSGRSKKQKAEPKASKTPTKGKNGGSRKRKQGTQESHEPNEVKSEPASEDNSGNQRSARRMKIMRRLGLIAPPDSPFRPKYMNVD</sequence>
<dbReference type="CDD" id="cd05162">
    <property type="entry name" value="PWWP"/>
    <property type="match status" value="1"/>
</dbReference>
<reference evidence="2" key="1">
    <citation type="submission" date="2023-02" db="EMBL/GenBank/DDBJ databases">
        <title>Genome of toxic invasive species Heracleum sosnowskyi carries increased number of genes despite the absence of recent whole-genome duplications.</title>
        <authorList>
            <person name="Schelkunov M."/>
            <person name="Shtratnikova V."/>
            <person name="Makarenko M."/>
            <person name="Klepikova A."/>
            <person name="Omelchenko D."/>
            <person name="Novikova G."/>
            <person name="Obukhova E."/>
            <person name="Bogdanov V."/>
            <person name="Penin A."/>
            <person name="Logacheva M."/>
        </authorList>
    </citation>
    <scope>NUCLEOTIDE SEQUENCE</scope>
    <source>
        <strain evidence="2">Hsosn_3</strain>
        <tissue evidence="2">Leaf</tissue>
    </source>
</reference>
<dbReference type="EMBL" id="JAUIZM010000003">
    <property type="protein sequence ID" value="KAK1393015.1"/>
    <property type="molecule type" value="Genomic_DNA"/>
</dbReference>
<evidence type="ECO:0000313" key="2">
    <source>
        <dbReference type="EMBL" id="KAK1393015.1"/>
    </source>
</evidence>
<organism evidence="2 3">
    <name type="scientific">Heracleum sosnowskyi</name>
    <dbReference type="NCBI Taxonomy" id="360622"/>
    <lineage>
        <taxon>Eukaryota</taxon>
        <taxon>Viridiplantae</taxon>
        <taxon>Streptophyta</taxon>
        <taxon>Embryophyta</taxon>
        <taxon>Tracheophyta</taxon>
        <taxon>Spermatophyta</taxon>
        <taxon>Magnoliopsida</taxon>
        <taxon>eudicotyledons</taxon>
        <taxon>Gunneridae</taxon>
        <taxon>Pentapetalae</taxon>
        <taxon>asterids</taxon>
        <taxon>campanulids</taxon>
        <taxon>Apiales</taxon>
        <taxon>Apiaceae</taxon>
        <taxon>Apioideae</taxon>
        <taxon>apioid superclade</taxon>
        <taxon>Tordylieae</taxon>
        <taxon>Tordyliinae</taxon>
        <taxon>Heracleum</taxon>
    </lineage>
</organism>
<keyword evidence="3" id="KW-1185">Reference proteome</keyword>
<evidence type="ECO:0008006" key="4">
    <source>
        <dbReference type="Google" id="ProtNLM"/>
    </source>
</evidence>
<evidence type="ECO:0000313" key="3">
    <source>
        <dbReference type="Proteomes" id="UP001237642"/>
    </source>
</evidence>